<feature type="active site" description="Proton donor" evidence="6">
    <location>
        <position position="109"/>
    </location>
</feature>
<keyword evidence="3 6" id="KW-0658">Purine biosynthesis</keyword>
<comment type="function">
    <text evidence="6">Catalyzes the transfer of a formyl group from 10-formyltetrahydrofolate to 5-phospho-ribosyl-glycinamide (GAR), producing 5-phospho-ribosyl-N-formylglycinamide (FGAR) and tetrahydrofolate.</text>
</comment>
<comment type="catalytic activity">
    <reaction evidence="5 6">
        <text>N(1)-(5-phospho-beta-D-ribosyl)glycinamide + (6R)-10-formyltetrahydrofolate = N(2)-formyl-N(1)-(5-phospho-beta-D-ribosyl)glycinamide + (6S)-5,6,7,8-tetrahydrofolate + H(+)</text>
        <dbReference type="Rhea" id="RHEA:15053"/>
        <dbReference type="ChEBI" id="CHEBI:15378"/>
        <dbReference type="ChEBI" id="CHEBI:57453"/>
        <dbReference type="ChEBI" id="CHEBI:143788"/>
        <dbReference type="ChEBI" id="CHEBI:147286"/>
        <dbReference type="ChEBI" id="CHEBI:195366"/>
        <dbReference type="EC" id="2.1.2.2"/>
    </reaction>
</comment>
<comment type="pathway">
    <text evidence="1 6">Purine metabolism; IMP biosynthesis via de novo pathway; N(2)-formyl-N(1)-(5-phospho-D-ribosyl)glycinamide from N(1)-(5-phospho-D-ribosyl)glycinamide (10-formyl THF route): step 1/1.</text>
</comment>
<dbReference type="UniPathway" id="UPA00074">
    <property type="reaction ID" value="UER00126"/>
</dbReference>
<dbReference type="InterPro" id="IPR001555">
    <property type="entry name" value="GART_AS"/>
</dbReference>
<dbReference type="AlphaFoldDB" id="A0A068R1D6"/>
<dbReference type="GO" id="GO:0006189">
    <property type="term" value="P:'de novo' IMP biosynthetic process"/>
    <property type="evidence" value="ECO:0007669"/>
    <property type="project" value="UniProtKB-UniRule"/>
</dbReference>
<feature type="binding site" evidence="6">
    <location>
        <position position="107"/>
    </location>
    <ligand>
        <name>(6R)-10-formyltetrahydrofolate</name>
        <dbReference type="ChEBI" id="CHEBI:195366"/>
    </ligand>
</feature>
<dbReference type="EMBL" id="FO704551">
    <property type="protein sequence ID" value="CDG21107.1"/>
    <property type="molecule type" value="Genomic_DNA"/>
</dbReference>
<reference evidence="8 9" key="1">
    <citation type="submission" date="2013-07" db="EMBL/GenBank/DDBJ databases">
        <authorList>
            <person name="Genoscope - CEA"/>
        </authorList>
    </citation>
    <scope>NUCLEOTIDE SEQUENCE [LARGE SCALE GENOMIC DNA]</scope>
    <source>
        <strain evidence="8 9">G6</strain>
    </source>
</reference>
<evidence type="ECO:0000313" key="8">
    <source>
        <dbReference type="EMBL" id="CDG21107.1"/>
    </source>
</evidence>
<feature type="binding site" evidence="6">
    <location>
        <position position="65"/>
    </location>
    <ligand>
        <name>(6R)-10-formyltetrahydrofolate</name>
        <dbReference type="ChEBI" id="CHEBI:195366"/>
    </ligand>
</feature>
<dbReference type="EC" id="2.1.2.2" evidence="6"/>
<feature type="site" description="Raises pKa of active site His" evidence="6">
    <location>
        <position position="145"/>
    </location>
</feature>
<keyword evidence="9" id="KW-1185">Reference proteome</keyword>
<evidence type="ECO:0000256" key="6">
    <source>
        <dbReference type="HAMAP-Rule" id="MF_01930"/>
    </source>
</evidence>
<accession>A0A068R1D6</accession>
<dbReference type="CDD" id="cd08645">
    <property type="entry name" value="FMT_core_GART"/>
    <property type="match status" value="1"/>
</dbReference>
<sequence length="212" mass="23408">MKKIVVLVSGKGSNLQSIIDACQQNRINGCIAAVFSNNAEAYGLQRAEQAGIPAHCINPKSYADRISYDTALFQAIDQYAPDLVVLAGYMRILSPEFVQHYDGRLLNIHPSLLPKYPGLHTHRKAIENGDKEHGTSVHFVTEELDGGPCILQAKVPIFAGDNEEEVIGRVQAQEHRIYPLVIGWFLDQRLVMKDNTAVMDGKVLPPQGYAAE</sequence>
<dbReference type="PANTHER" id="PTHR43369:SF2">
    <property type="entry name" value="PHOSPHORIBOSYLGLYCINAMIDE FORMYLTRANSFERASE"/>
    <property type="match status" value="1"/>
</dbReference>
<dbReference type="PANTHER" id="PTHR43369">
    <property type="entry name" value="PHOSPHORIBOSYLGLYCINAMIDE FORMYLTRANSFERASE"/>
    <property type="match status" value="1"/>
</dbReference>
<dbReference type="FunFam" id="3.40.50.170:FF:000005">
    <property type="entry name" value="Phosphoribosylglycinamide formyltransferase"/>
    <property type="match status" value="1"/>
</dbReference>
<gene>
    <name evidence="6 8" type="primary">purN</name>
    <name evidence="8" type="ORF">XPG1_1452</name>
</gene>
<protein>
    <recommendedName>
        <fullName evidence="6">Phosphoribosylglycinamide formyltransferase</fullName>
        <ecNumber evidence="6">2.1.2.2</ecNumber>
    </recommendedName>
    <alternativeName>
        <fullName evidence="6">5'-phosphoribosylglycinamide transformylase</fullName>
    </alternativeName>
    <alternativeName>
        <fullName evidence="6">GAR transformylase</fullName>
        <shortName evidence="6">GART</shortName>
    </alternativeName>
</protein>
<dbReference type="NCBIfam" id="TIGR00639">
    <property type="entry name" value="PurN"/>
    <property type="match status" value="1"/>
</dbReference>
<dbReference type="RefSeq" id="WP_045958364.1">
    <property type="nucleotide sequence ID" value="NZ_FO704551.1"/>
</dbReference>
<dbReference type="HOGENOM" id="CLU_038395_1_1_6"/>
<feature type="domain" description="Formyl transferase N-terminal" evidence="7">
    <location>
        <begin position="2"/>
        <end position="182"/>
    </location>
</feature>
<dbReference type="OrthoDB" id="9806170at2"/>
<organism evidence="8 9">
    <name type="scientific">Xenorhabdus poinarii G6</name>
    <dbReference type="NCBI Taxonomy" id="1354304"/>
    <lineage>
        <taxon>Bacteria</taxon>
        <taxon>Pseudomonadati</taxon>
        <taxon>Pseudomonadota</taxon>
        <taxon>Gammaproteobacteria</taxon>
        <taxon>Enterobacterales</taxon>
        <taxon>Morganellaceae</taxon>
        <taxon>Xenorhabdus</taxon>
    </lineage>
</organism>
<dbReference type="InterPro" id="IPR004607">
    <property type="entry name" value="GART"/>
</dbReference>
<name>A0A068R1D6_9GAMM</name>
<evidence type="ECO:0000256" key="2">
    <source>
        <dbReference type="ARBA" id="ARBA00022679"/>
    </source>
</evidence>
<dbReference type="Gene3D" id="3.40.50.170">
    <property type="entry name" value="Formyl transferase, N-terminal domain"/>
    <property type="match status" value="1"/>
</dbReference>
<dbReference type="Pfam" id="PF00551">
    <property type="entry name" value="Formyl_trans_N"/>
    <property type="match status" value="1"/>
</dbReference>
<proteinExistence type="inferred from homology"/>
<evidence type="ECO:0000256" key="1">
    <source>
        <dbReference type="ARBA" id="ARBA00005054"/>
    </source>
</evidence>
<dbReference type="PROSITE" id="PS00373">
    <property type="entry name" value="GART"/>
    <property type="match status" value="1"/>
</dbReference>
<feature type="binding site" evidence="6">
    <location>
        <begin position="12"/>
        <end position="14"/>
    </location>
    <ligand>
        <name>N(1)-(5-phospho-beta-D-ribosyl)glycinamide</name>
        <dbReference type="ChEBI" id="CHEBI:143788"/>
    </ligand>
</feature>
<keyword evidence="2 6" id="KW-0808">Transferase</keyword>
<dbReference type="STRING" id="1354304.XPG1_1452"/>
<dbReference type="GO" id="GO:0005829">
    <property type="term" value="C:cytosol"/>
    <property type="evidence" value="ECO:0007669"/>
    <property type="project" value="TreeGrafter"/>
</dbReference>
<evidence type="ECO:0000256" key="3">
    <source>
        <dbReference type="ARBA" id="ARBA00022755"/>
    </source>
</evidence>
<dbReference type="SUPFAM" id="SSF53328">
    <property type="entry name" value="Formyltransferase"/>
    <property type="match status" value="1"/>
</dbReference>
<dbReference type="KEGG" id="xpo:XPG1_1452"/>
<evidence type="ECO:0000259" key="7">
    <source>
        <dbReference type="Pfam" id="PF00551"/>
    </source>
</evidence>
<dbReference type="GO" id="GO:0004644">
    <property type="term" value="F:phosphoribosylglycinamide formyltransferase activity"/>
    <property type="evidence" value="ECO:0007669"/>
    <property type="project" value="UniProtKB-UniRule"/>
</dbReference>
<dbReference type="InterPro" id="IPR002376">
    <property type="entry name" value="Formyl_transf_N"/>
</dbReference>
<evidence type="ECO:0000256" key="4">
    <source>
        <dbReference type="ARBA" id="ARBA00038440"/>
    </source>
</evidence>
<dbReference type="HAMAP" id="MF_01930">
    <property type="entry name" value="PurN"/>
    <property type="match status" value="1"/>
</dbReference>
<evidence type="ECO:0000313" key="9">
    <source>
        <dbReference type="Proteomes" id="UP000032735"/>
    </source>
</evidence>
<comment type="similarity">
    <text evidence="4 6">Belongs to the GART family.</text>
</comment>
<dbReference type="InterPro" id="IPR036477">
    <property type="entry name" value="Formyl_transf_N_sf"/>
</dbReference>
<feature type="binding site" evidence="6">
    <location>
        <begin position="90"/>
        <end position="93"/>
    </location>
    <ligand>
        <name>(6R)-10-formyltetrahydrofolate</name>
        <dbReference type="ChEBI" id="CHEBI:195366"/>
    </ligand>
</feature>
<evidence type="ECO:0000256" key="5">
    <source>
        <dbReference type="ARBA" id="ARBA00047664"/>
    </source>
</evidence>
<dbReference type="Proteomes" id="UP000032735">
    <property type="component" value="Chromosome"/>
</dbReference>